<accession>A0ABS2JRT2</accession>
<keyword evidence="4 7" id="KW-1133">Transmembrane helix</keyword>
<dbReference type="InterPro" id="IPR001107">
    <property type="entry name" value="Band_7"/>
</dbReference>
<evidence type="ECO:0000313" key="9">
    <source>
        <dbReference type="EMBL" id="MBM7121153.1"/>
    </source>
</evidence>
<proteinExistence type="inferred from homology"/>
<dbReference type="SUPFAM" id="SSF117892">
    <property type="entry name" value="Band 7/SPFH domain"/>
    <property type="match status" value="1"/>
</dbReference>
<sequence>MESSAASRRSRGVRWTVAIVILILALTSGCLVIVSPGEGVVVTRFGRPVRVLLAPGASLKWPIPIESTTPIDLRLRTTSSGLQDVGTRDGLRVLVQAYVVWSVPARADAAELFLRSVQNDPDVAASQLRSLMASSLEITTSSFDLAQLVNTDPSKVRIDDLESRLRRLIGDQARRVYGTEIRQVGIERLTLSTEALQATIQRMKAERDTVAAQRSAEGQRQASQIVSEAERDARITLASAKAEAASIEADAQTKSTAIYQQAYATDPRLYTILRSFDTMDAAVGPGTRIVLRTDAAPFRMLVDGPTPGAGKKNP</sequence>
<dbReference type="PANTHER" id="PTHR42911">
    <property type="entry name" value="MODULATOR OF FTSH PROTEASE HFLC"/>
    <property type="match status" value="1"/>
</dbReference>
<comment type="subcellular location">
    <subcellularLocation>
        <location evidence="1">Membrane</location>
        <topology evidence="1">Single-pass membrane protein</topology>
    </subcellularLocation>
</comment>
<dbReference type="Gene3D" id="3.30.479.30">
    <property type="entry name" value="Band 7 domain"/>
    <property type="match status" value="1"/>
</dbReference>
<keyword evidence="5 7" id="KW-0472">Membrane</keyword>
<comment type="similarity">
    <text evidence="2 6">Belongs to the band 7/mec-2 family. HflC subfamily.</text>
</comment>
<dbReference type="InterPro" id="IPR010200">
    <property type="entry name" value="HflC"/>
</dbReference>
<evidence type="ECO:0000256" key="2">
    <source>
        <dbReference type="ARBA" id="ARBA00007862"/>
    </source>
</evidence>
<evidence type="ECO:0000256" key="7">
    <source>
        <dbReference type="SAM" id="Phobius"/>
    </source>
</evidence>
<comment type="caution">
    <text evidence="9">The sequence shown here is derived from an EMBL/GenBank/DDBJ whole genome shotgun (WGS) entry which is preliminary data.</text>
</comment>
<feature type="transmembrane region" description="Helical" evidence="7">
    <location>
        <begin position="12"/>
        <end position="34"/>
    </location>
</feature>
<evidence type="ECO:0000256" key="3">
    <source>
        <dbReference type="ARBA" id="ARBA00022692"/>
    </source>
</evidence>
<dbReference type="SMART" id="SM00244">
    <property type="entry name" value="PHB"/>
    <property type="match status" value="1"/>
</dbReference>
<comment type="function">
    <text evidence="6">HflC and HflK could regulate a protease.</text>
</comment>
<protein>
    <recommendedName>
        <fullName evidence="6">Protein HflC</fullName>
    </recommendedName>
</protein>
<evidence type="ECO:0000256" key="6">
    <source>
        <dbReference type="PIRNR" id="PIRNR005651"/>
    </source>
</evidence>
<keyword evidence="9" id="KW-0645">Protease</keyword>
<dbReference type="CDD" id="cd03405">
    <property type="entry name" value="SPFH_HflC"/>
    <property type="match status" value="1"/>
</dbReference>
<dbReference type="GO" id="GO:0006508">
    <property type="term" value="P:proteolysis"/>
    <property type="evidence" value="ECO:0007669"/>
    <property type="project" value="UniProtKB-KW"/>
</dbReference>
<dbReference type="Proteomes" id="UP001430065">
    <property type="component" value="Unassembled WGS sequence"/>
</dbReference>
<feature type="domain" description="Band 7" evidence="8">
    <location>
        <begin position="29"/>
        <end position="203"/>
    </location>
</feature>
<evidence type="ECO:0000313" key="10">
    <source>
        <dbReference type="Proteomes" id="UP001430065"/>
    </source>
</evidence>
<dbReference type="PIRSF" id="PIRSF005651">
    <property type="entry name" value="HflC"/>
    <property type="match status" value="1"/>
</dbReference>
<reference evidence="9 10" key="1">
    <citation type="submission" date="2020-10" db="EMBL/GenBank/DDBJ databases">
        <title>Phylogeny of dyella-like bacteria.</title>
        <authorList>
            <person name="Fu J."/>
        </authorList>
    </citation>
    <scope>NUCLEOTIDE SEQUENCE [LARGE SCALE GENOMIC DNA]</scope>
    <source>
        <strain evidence="9 10">THG-B117</strain>
    </source>
</reference>
<dbReference type="EMBL" id="JADIKC010000003">
    <property type="protein sequence ID" value="MBM7121153.1"/>
    <property type="molecule type" value="Genomic_DNA"/>
</dbReference>
<evidence type="ECO:0000256" key="5">
    <source>
        <dbReference type="ARBA" id="ARBA00023136"/>
    </source>
</evidence>
<evidence type="ECO:0000256" key="4">
    <source>
        <dbReference type="ARBA" id="ARBA00022989"/>
    </source>
</evidence>
<organism evidence="9 10">
    <name type="scientific">Dyella kyungheensis</name>
    <dbReference type="NCBI Taxonomy" id="1242174"/>
    <lineage>
        <taxon>Bacteria</taxon>
        <taxon>Pseudomonadati</taxon>
        <taxon>Pseudomonadota</taxon>
        <taxon>Gammaproteobacteria</taxon>
        <taxon>Lysobacterales</taxon>
        <taxon>Rhodanobacteraceae</taxon>
        <taxon>Dyella</taxon>
    </lineage>
</organism>
<evidence type="ECO:0000259" key="8">
    <source>
        <dbReference type="SMART" id="SM00244"/>
    </source>
</evidence>
<dbReference type="InterPro" id="IPR036013">
    <property type="entry name" value="Band_7/SPFH_dom_sf"/>
</dbReference>
<evidence type="ECO:0000256" key="1">
    <source>
        <dbReference type="ARBA" id="ARBA00004167"/>
    </source>
</evidence>
<dbReference type="GO" id="GO:0008233">
    <property type="term" value="F:peptidase activity"/>
    <property type="evidence" value="ECO:0007669"/>
    <property type="project" value="UniProtKB-KW"/>
</dbReference>
<keyword evidence="9" id="KW-0378">Hydrolase</keyword>
<dbReference type="PANTHER" id="PTHR42911:SF1">
    <property type="entry name" value="MODULATOR OF FTSH PROTEASE HFLC"/>
    <property type="match status" value="1"/>
</dbReference>
<name>A0ABS2JRT2_9GAMM</name>
<gene>
    <name evidence="9" type="ORF">ISP20_08255</name>
</gene>
<dbReference type="Pfam" id="PF01145">
    <property type="entry name" value="Band_7"/>
    <property type="match status" value="1"/>
</dbReference>
<keyword evidence="3 7" id="KW-0812">Transmembrane</keyword>
<keyword evidence="10" id="KW-1185">Reference proteome</keyword>